<proteinExistence type="predicted"/>
<dbReference type="InterPro" id="IPR025315">
    <property type="entry name" value="DUF4220"/>
</dbReference>
<dbReference type="Pfam" id="PF13968">
    <property type="entry name" value="DUF4220"/>
    <property type="match status" value="1"/>
</dbReference>
<sequence length="231" mass="27700">MRPTAWRRERTQRKRYARQQRRLELEEHDRDLTHLEILRVAFRFFNNFKSLVVNNIFSSEQSKESREFFSQLKHEEALRILEVELGLIYEGLYTKVSVLHTWIRTIALGSLLSAFFIFHYRPKKSHEFHGADVVITYTLFLVGIALDFVSILMVLPSDWTFAVVRVSQIDPALNWFLGLKKLHWKMQKCCMGVEHEVLHTPFLLQRKPQPVQLHYILCESSRYRENPWRQR</sequence>
<feature type="transmembrane region" description="Helical" evidence="1">
    <location>
        <begin position="133"/>
        <end position="155"/>
    </location>
</feature>
<feature type="transmembrane region" description="Helical" evidence="1">
    <location>
        <begin position="102"/>
        <end position="121"/>
    </location>
</feature>
<dbReference type="PANTHER" id="PTHR31325">
    <property type="entry name" value="OS01G0798800 PROTEIN-RELATED"/>
    <property type="match status" value="1"/>
</dbReference>
<dbReference type="EMBL" id="CABITT030000006">
    <property type="protein sequence ID" value="VVB08055.1"/>
    <property type="molecule type" value="Genomic_DNA"/>
</dbReference>
<protein>
    <recommendedName>
        <fullName evidence="2">DUF4220 domain-containing protein</fullName>
    </recommendedName>
</protein>
<dbReference type="OrthoDB" id="994935at2759"/>
<comment type="caution">
    <text evidence="3">The sequence shown here is derived from an EMBL/GenBank/DDBJ whole genome shotgun (WGS) entry which is preliminary data.</text>
</comment>
<name>A0A565C368_9BRAS</name>
<dbReference type="AlphaFoldDB" id="A0A565C368"/>
<evidence type="ECO:0000313" key="3">
    <source>
        <dbReference type="EMBL" id="VVB08055.1"/>
    </source>
</evidence>
<keyword evidence="1" id="KW-0472">Membrane</keyword>
<organism evidence="3 4">
    <name type="scientific">Arabis nemorensis</name>
    <dbReference type="NCBI Taxonomy" id="586526"/>
    <lineage>
        <taxon>Eukaryota</taxon>
        <taxon>Viridiplantae</taxon>
        <taxon>Streptophyta</taxon>
        <taxon>Embryophyta</taxon>
        <taxon>Tracheophyta</taxon>
        <taxon>Spermatophyta</taxon>
        <taxon>Magnoliopsida</taxon>
        <taxon>eudicotyledons</taxon>
        <taxon>Gunneridae</taxon>
        <taxon>Pentapetalae</taxon>
        <taxon>rosids</taxon>
        <taxon>malvids</taxon>
        <taxon>Brassicales</taxon>
        <taxon>Brassicaceae</taxon>
        <taxon>Arabideae</taxon>
        <taxon>Arabis</taxon>
    </lineage>
</organism>
<evidence type="ECO:0000259" key="2">
    <source>
        <dbReference type="Pfam" id="PF13968"/>
    </source>
</evidence>
<keyword evidence="1" id="KW-0812">Transmembrane</keyword>
<keyword evidence="4" id="KW-1185">Reference proteome</keyword>
<accession>A0A565C368</accession>
<evidence type="ECO:0000313" key="4">
    <source>
        <dbReference type="Proteomes" id="UP000489600"/>
    </source>
</evidence>
<reference evidence="3" key="1">
    <citation type="submission" date="2019-07" db="EMBL/GenBank/DDBJ databases">
        <authorList>
            <person name="Dittberner H."/>
        </authorList>
    </citation>
    <scope>NUCLEOTIDE SEQUENCE [LARGE SCALE GENOMIC DNA]</scope>
</reference>
<evidence type="ECO:0000256" key="1">
    <source>
        <dbReference type="SAM" id="Phobius"/>
    </source>
</evidence>
<gene>
    <name evidence="3" type="ORF">ANE_LOCUS18499</name>
</gene>
<keyword evidence="1" id="KW-1133">Transmembrane helix</keyword>
<feature type="domain" description="DUF4220" evidence="2">
    <location>
        <begin position="12"/>
        <end position="173"/>
    </location>
</feature>
<dbReference type="Proteomes" id="UP000489600">
    <property type="component" value="Unassembled WGS sequence"/>
</dbReference>